<keyword evidence="4" id="KW-1185">Reference proteome</keyword>
<dbReference type="AlphaFoldDB" id="A0A830HL97"/>
<evidence type="ECO:0000313" key="4">
    <source>
        <dbReference type="Proteomes" id="UP000660262"/>
    </source>
</evidence>
<feature type="domain" description="Nascent polypeptide-associated complex subunit alpha-like UBA" evidence="2">
    <location>
        <begin position="72"/>
        <end position="112"/>
    </location>
</feature>
<dbReference type="Pfam" id="PF19026">
    <property type="entry name" value="UBA_HYPK"/>
    <property type="match status" value="1"/>
</dbReference>
<evidence type="ECO:0000256" key="1">
    <source>
        <dbReference type="SAM" id="MobiDB-lite"/>
    </source>
</evidence>
<evidence type="ECO:0000259" key="2">
    <source>
        <dbReference type="Pfam" id="PF19026"/>
    </source>
</evidence>
<dbReference type="InterPro" id="IPR052617">
    <property type="entry name" value="Huntingtin-int_K"/>
</dbReference>
<dbReference type="OrthoDB" id="285219at2759"/>
<dbReference type="Proteomes" id="UP000660262">
    <property type="component" value="Unassembled WGS sequence"/>
</dbReference>
<dbReference type="InterPro" id="IPR038922">
    <property type="entry name" value="HYPK_UBA"/>
</dbReference>
<proteinExistence type="predicted"/>
<protein>
    <recommendedName>
        <fullName evidence="2">Nascent polypeptide-associated complex subunit alpha-like UBA domain-containing protein</fullName>
    </recommendedName>
</protein>
<feature type="compositionally biased region" description="Polar residues" evidence="1">
    <location>
        <begin position="8"/>
        <end position="24"/>
    </location>
</feature>
<dbReference type="EMBL" id="BNJQ01000011">
    <property type="protein sequence ID" value="GHP05777.1"/>
    <property type="molecule type" value="Genomic_DNA"/>
</dbReference>
<reference evidence="3" key="1">
    <citation type="submission" date="2020-10" db="EMBL/GenBank/DDBJ databases">
        <title>Unveiling of a novel bifunctional photoreceptor, Dualchrome1, isolated from a cosmopolitan green alga.</title>
        <authorList>
            <person name="Suzuki S."/>
            <person name="Kawachi M."/>
        </authorList>
    </citation>
    <scope>NUCLEOTIDE SEQUENCE</scope>
    <source>
        <strain evidence="3">NIES 2893</strain>
    </source>
</reference>
<dbReference type="GO" id="GO:0050821">
    <property type="term" value="P:protein stabilization"/>
    <property type="evidence" value="ECO:0007669"/>
    <property type="project" value="TreeGrafter"/>
</dbReference>
<dbReference type="PANTHER" id="PTHR31184:SF2">
    <property type="entry name" value="HUNTINGTIN-INTERACTING PROTEIN K"/>
    <property type="match status" value="1"/>
</dbReference>
<dbReference type="CDD" id="cd14361">
    <property type="entry name" value="UBA_HYPK"/>
    <property type="match status" value="1"/>
</dbReference>
<name>A0A830HL97_9CHLO</name>
<comment type="caution">
    <text evidence="3">The sequence shown here is derived from an EMBL/GenBank/DDBJ whole genome shotgun (WGS) entry which is preliminary data.</text>
</comment>
<feature type="region of interest" description="Disordered" evidence="1">
    <location>
        <begin position="1"/>
        <end position="44"/>
    </location>
</feature>
<dbReference type="PANTHER" id="PTHR31184">
    <property type="entry name" value="HUNTINGTIN-INTERACTING PROTEIN K FAMILY MEMBER"/>
    <property type="match status" value="1"/>
</dbReference>
<accession>A0A830HL97</accession>
<sequence>MAAEMDHSSQAQDNNATETAQQMDRITDHVDDEDSSSNLDASKAASAANVLAAKQAKELEAQQARERELAAVKIDRSHVDVIADELLVDKKVAERRLREHGGDVVKAIRSYL</sequence>
<organism evidence="3 4">
    <name type="scientific">Pycnococcus provasolii</name>
    <dbReference type="NCBI Taxonomy" id="41880"/>
    <lineage>
        <taxon>Eukaryota</taxon>
        <taxon>Viridiplantae</taxon>
        <taxon>Chlorophyta</taxon>
        <taxon>Pseudoscourfieldiophyceae</taxon>
        <taxon>Pseudoscourfieldiales</taxon>
        <taxon>Pycnococcaceae</taxon>
        <taxon>Pycnococcus</taxon>
    </lineage>
</organism>
<evidence type="ECO:0000313" key="3">
    <source>
        <dbReference type="EMBL" id="GHP05777.1"/>
    </source>
</evidence>
<dbReference type="InterPro" id="IPR044034">
    <property type="entry name" value="NAC-like_UBA"/>
</dbReference>
<gene>
    <name evidence="3" type="ORF">PPROV_000452600</name>
</gene>